<keyword evidence="3" id="KW-1185">Reference proteome</keyword>
<dbReference type="AlphaFoldDB" id="A0AA39PXL5"/>
<evidence type="ECO:0000256" key="1">
    <source>
        <dbReference type="SAM" id="Phobius"/>
    </source>
</evidence>
<keyword evidence="1" id="KW-1133">Transmembrane helix</keyword>
<proteinExistence type="predicted"/>
<keyword evidence="1" id="KW-0472">Membrane</keyword>
<dbReference type="Proteomes" id="UP001175228">
    <property type="component" value="Unassembled WGS sequence"/>
</dbReference>
<gene>
    <name evidence="2" type="ORF">EDD18DRAFT_1357728</name>
</gene>
<feature type="transmembrane region" description="Helical" evidence="1">
    <location>
        <begin position="14"/>
        <end position="38"/>
    </location>
</feature>
<evidence type="ECO:0000313" key="2">
    <source>
        <dbReference type="EMBL" id="KAK0492472.1"/>
    </source>
</evidence>
<accession>A0AA39PXL5</accession>
<sequence length="105" mass="12011">MPGAPEGFGDILDFVGLLPCLILLSISAIAMVGVYLFADPDDPTRKAFAWTELKHELGSALQHLWKNAKEWLHHFQFRIMIARQIWKGPYTYEIPLRNTTLNSRT</sequence>
<reference evidence="2" key="1">
    <citation type="submission" date="2023-06" db="EMBL/GenBank/DDBJ databases">
        <authorList>
            <consortium name="Lawrence Berkeley National Laboratory"/>
            <person name="Ahrendt S."/>
            <person name="Sahu N."/>
            <person name="Indic B."/>
            <person name="Wong-Bajracharya J."/>
            <person name="Merenyi Z."/>
            <person name="Ke H.-M."/>
            <person name="Monk M."/>
            <person name="Kocsube S."/>
            <person name="Drula E."/>
            <person name="Lipzen A."/>
            <person name="Balint B."/>
            <person name="Henrissat B."/>
            <person name="Andreopoulos B."/>
            <person name="Martin F.M."/>
            <person name="Harder C.B."/>
            <person name="Rigling D."/>
            <person name="Ford K.L."/>
            <person name="Foster G.D."/>
            <person name="Pangilinan J."/>
            <person name="Papanicolaou A."/>
            <person name="Barry K."/>
            <person name="LaButti K."/>
            <person name="Viragh M."/>
            <person name="Koriabine M."/>
            <person name="Yan M."/>
            <person name="Riley R."/>
            <person name="Champramary S."/>
            <person name="Plett K.L."/>
            <person name="Tsai I.J."/>
            <person name="Slot J."/>
            <person name="Sipos G."/>
            <person name="Plett J."/>
            <person name="Nagy L.G."/>
            <person name="Grigoriev I.V."/>
        </authorList>
    </citation>
    <scope>NUCLEOTIDE SEQUENCE</scope>
    <source>
        <strain evidence="2">HWK02</strain>
    </source>
</reference>
<keyword evidence="1" id="KW-0812">Transmembrane</keyword>
<comment type="caution">
    <text evidence="2">The sequence shown here is derived from an EMBL/GenBank/DDBJ whole genome shotgun (WGS) entry which is preliminary data.</text>
</comment>
<protein>
    <submittedName>
        <fullName evidence="2">Uncharacterized protein</fullName>
    </submittedName>
</protein>
<dbReference type="EMBL" id="JAUEPU010000029">
    <property type="protein sequence ID" value="KAK0492472.1"/>
    <property type="molecule type" value="Genomic_DNA"/>
</dbReference>
<name>A0AA39PXL5_9AGAR</name>
<evidence type="ECO:0000313" key="3">
    <source>
        <dbReference type="Proteomes" id="UP001175228"/>
    </source>
</evidence>
<organism evidence="2 3">
    <name type="scientific">Armillaria luteobubalina</name>
    <dbReference type="NCBI Taxonomy" id="153913"/>
    <lineage>
        <taxon>Eukaryota</taxon>
        <taxon>Fungi</taxon>
        <taxon>Dikarya</taxon>
        <taxon>Basidiomycota</taxon>
        <taxon>Agaricomycotina</taxon>
        <taxon>Agaricomycetes</taxon>
        <taxon>Agaricomycetidae</taxon>
        <taxon>Agaricales</taxon>
        <taxon>Marasmiineae</taxon>
        <taxon>Physalacriaceae</taxon>
        <taxon>Armillaria</taxon>
    </lineage>
</organism>